<evidence type="ECO:0000256" key="1">
    <source>
        <dbReference type="SAM" id="Phobius"/>
    </source>
</evidence>
<feature type="transmembrane region" description="Helical" evidence="1">
    <location>
        <begin position="268"/>
        <end position="293"/>
    </location>
</feature>
<feature type="transmembrane region" description="Helical" evidence="1">
    <location>
        <begin position="415"/>
        <end position="437"/>
    </location>
</feature>
<feature type="transmembrane region" description="Helical" evidence="1">
    <location>
        <begin position="47"/>
        <end position="74"/>
    </location>
</feature>
<reference evidence="2" key="1">
    <citation type="submission" date="2021-02" db="EMBL/GenBank/DDBJ databases">
        <authorList>
            <person name="Palmer J.M."/>
        </authorList>
    </citation>
    <scope>NUCLEOTIDE SEQUENCE</scope>
    <source>
        <strain evidence="2">SCRP734</strain>
    </source>
</reference>
<dbReference type="OrthoDB" id="121666at2759"/>
<name>A0A8T1V7Z6_9STRA</name>
<keyword evidence="1" id="KW-0812">Transmembrane</keyword>
<dbReference type="AlphaFoldDB" id="A0A8T1V7Z6"/>
<comment type="caution">
    <text evidence="2">The sequence shown here is derived from an EMBL/GenBank/DDBJ whole genome shotgun (WGS) entry which is preliminary data.</text>
</comment>
<keyword evidence="1" id="KW-1133">Transmembrane helix</keyword>
<keyword evidence="3" id="KW-1185">Reference proteome</keyword>
<protein>
    <submittedName>
        <fullName evidence="2">Uncharacterized protein</fullName>
    </submittedName>
</protein>
<gene>
    <name evidence="2" type="ORF">PHYPSEUDO_011738</name>
</gene>
<organism evidence="2 3">
    <name type="scientific">Phytophthora pseudosyringae</name>
    <dbReference type="NCBI Taxonomy" id="221518"/>
    <lineage>
        <taxon>Eukaryota</taxon>
        <taxon>Sar</taxon>
        <taxon>Stramenopiles</taxon>
        <taxon>Oomycota</taxon>
        <taxon>Peronosporomycetes</taxon>
        <taxon>Peronosporales</taxon>
        <taxon>Peronosporaceae</taxon>
        <taxon>Phytophthora</taxon>
    </lineage>
</organism>
<evidence type="ECO:0000313" key="2">
    <source>
        <dbReference type="EMBL" id="KAG7377402.1"/>
    </source>
</evidence>
<dbReference type="Proteomes" id="UP000694044">
    <property type="component" value="Unassembled WGS sequence"/>
</dbReference>
<feature type="transmembrane region" description="Helical" evidence="1">
    <location>
        <begin position="94"/>
        <end position="113"/>
    </location>
</feature>
<dbReference type="EMBL" id="JAGDFM010000531">
    <property type="protein sequence ID" value="KAG7377402.1"/>
    <property type="molecule type" value="Genomic_DNA"/>
</dbReference>
<proteinExistence type="predicted"/>
<keyword evidence="1" id="KW-0472">Membrane</keyword>
<accession>A0A8T1V7Z6</accession>
<sequence length="723" mass="79095">MSRPAPAWKARSVSHRLVLSTRRFLSGLINSKSAVTALALPSPAFRLVWMVVVGAHLLCAAFLAGCAATYSYLTNPIMAYYVQLWSPTKGNENYGLYSVICAVVSGTHALRVLQLLHRSLVDRQLVFRRRRRKSRGSSSVEEFSRSTPRGPSIAATVRKVFSAPAGVASLSRSQQQRVNKTFGSLKLGWRALFSRSGLFGVESQHFLTVFVVREVVELATQTYQAHRSSHLLPRLWLNDILVAMLVLNCWSTLAVQQFLRHNAALERVVALFADAFICITMVIVVPVTVFAPYASAFDLPNHRFGPAVSFYDPVFMAIFVLEAQLVLASSSADFGAKLIPHFAIYLALVNISGLVTRKRIAVASEPTKIQTTVKVSSVAKAPGIPRIPEAVSSTDEKLSQFNTFSWINKALQTAFGLWGFVILALHGHAMIVAHSTLVHGCRASTRPWLTSRISCSSLVVNCYKYGTESVNGIIFEQIDTSVLATLTLAHCPALTMPLALPRFDNLMILHVYNSTVVSWGSQESAFSNPRLSTLIVARSNVSSSSAQGMMLPMSLSTVQFCGTDLAVIPGSLPWSVHPMAVVAFDFGELTALPASLMSLQAFAVSLKGNRLETVPQLAAMPPGQMFYGLELNNNPLRELPATLGSPTNFFITLDLQNTNVTTLPAWTLAQVLGVIYMHGTPYCANISPELQQQNAICFPRPATDPGMQLAFDIFSVMYAYERD</sequence>
<feature type="transmembrane region" description="Helical" evidence="1">
    <location>
        <begin position="338"/>
        <end position="356"/>
    </location>
</feature>
<evidence type="ECO:0000313" key="3">
    <source>
        <dbReference type="Proteomes" id="UP000694044"/>
    </source>
</evidence>